<name>A0A4Z1P1E3_9PEZI</name>
<comment type="caution">
    <text evidence="2">The sequence shown here is derived from an EMBL/GenBank/DDBJ whole genome shotgun (WGS) entry which is preliminary data.</text>
</comment>
<dbReference type="PANTHER" id="PTHR10622">
    <property type="entry name" value="HET DOMAIN-CONTAINING PROTEIN"/>
    <property type="match status" value="1"/>
</dbReference>
<sequence>MRLLNSHSLELEEYFGESVPAYVILSHRWESEEVSYQDIISGKGKFKTGYAKIIGCCILARDHGYRIDKTSSAELTEAINSMFNWYQKANRKTQWLERGWTLQELLAPRTVDFYDAHWENIGSKASLAGILSQATGISVSALLGAKLSAFTVADRLSWASRRRTTRAEDKSYCLLGIFGVNMPLLYGEGEERSFLRLQEEILKITEDYTIFAWSDDHAYDTTRGYCPGLLASSVSKFNGFSASQGLGLGPLLTMKHSDLVKSDEEEYPDEPPTLTSRGLRITLLIRKSRDRIGREVLYAQFHCLVRISRREVLTKALILHLERCSGGSNLYRRITPGPRGLSTLEYHEHPISFGEFESKAIYIKQERQFTGSTRSNPMQNRELAVLELACMGVDLIEYVVPGRIDEQTGKHGNMILLENVNATGCDVVALICVDSCYALVTAGFRNGRPWCEVKRTDCLMFIKNVQVSDPLLKKPHVCPPLQKILDADDVNKEKLCDQLLKAASQARAATTSLSDRGFTELPHGDTIAATVERHPRRLVRMDFMPMPEWRDVFSLTIESTSDCTPRNERSSVTASPHIKKRRREYSESEDST</sequence>
<evidence type="ECO:0000256" key="1">
    <source>
        <dbReference type="SAM" id="MobiDB-lite"/>
    </source>
</evidence>
<reference evidence="2 3" key="1">
    <citation type="submission" date="2019-04" db="EMBL/GenBank/DDBJ databases">
        <title>High contiguity whole genome sequence and gene annotation resource for two Venturia nashicola isolates.</title>
        <authorList>
            <person name="Prokchorchik M."/>
            <person name="Won K."/>
            <person name="Lee Y."/>
            <person name="Choi E.D."/>
            <person name="Segonzac C."/>
            <person name="Sohn K.H."/>
        </authorList>
    </citation>
    <scope>NUCLEOTIDE SEQUENCE [LARGE SCALE GENOMIC DNA]</scope>
    <source>
        <strain evidence="2 3">PRI2</strain>
    </source>
</reference>
<accession>A0A4Z1P1E3</accession>
<organism evidence="2 3">
    <name type="scientific">Venturia nashicola</name>
    <dbReference type="NCBI Taxonomy" id="86259"/>
    <lineage>
        <taxon>Eukaryota</taxon>
        <taxon>Fungi</taxon>
        <taxon>Dikarya</taxon>
        <taxon>Ascomycota</taxon>
        <taxon>Pezizomycotina</taxon>
        <taxon>Dothideomycetes</taxon>
        <taxon>Pleosporomycetidae</taxon>
        <taxon>Venturiales</taxon>
        <taxon>Venturiaceae</taxon>
        <taxon>Venturia</taxon>
    </lineage>
</organism>
<feature type="region of interest" description="Disordered" evidence="1">
    <location>
        <begin position="561"/>
        <end position="592"/>
    </location>
</feature>
<dbReference type="PANTHER" id="PTHR10622:SF10">
    <property type="entry name" value="HET DOMAIN-CONTAINING PROTEIN"/>
    <property type="match status" value="1"/>
</dbReference>
<dbReference type="STRING" id="86259.A0A4Z1P1E3"/>
<feature type="compositionally biased region" description="Polar residues" evidence="1">
    <location>
        <begin position="561"/>
        <end position="574"/>
    </location>
</feature>
<dbReference type="EMBL" id="SNSC02000015">
    <property type="protein sequence ID" value="TID17879.1"/>
    <property type="molecule type" value="Genomic_DNA"/>
</dbReference>
<proteinExistence type="predicted"/>
<keyword evidence="3" id="KW-1185">Reference proteome</keyword>
<protein>
    <submittedName>
        <fullName evidence="2">HET-domain-containing protein</fullName>
    </submittedName>
</protein>
<evidence type="ECO:0000313" key="3">
    <source>
        <dbReference type="Proteomes" id="UP000298493"/>
    </source>
</evidence>
<dbReference type="AlphaFoldDB" id="A0A4Z1P1E3"/>
<evidence type="ECO:0000313" key="2">
    <source>
        <dbReference type="EMBL" id="TID17879.1"/>
    </source>
</evidence>
<gene>
    <name evidence="2" type="ORF">E6O75_ATG10524</name>
</gene>
<dbReference type="Proteomes" id="UP000298493">
    <property type="component" value="Unassembled WGS sequence"/>
</dbReference>